<evidence type="ECO:0000313" key="2">
    <source>
        <dbReference type="EMBL" id="GGJ70608.1"/>
    </source>
</evidence>
<feature type="domain" description="UmuC" evidence="1">
    <location>
        <begin position="25"/>
        <end position="108"/>
    </location>
</feature>
<dbReference type="InterPro" id="IPR043502">
    <property type="entry name" value="DNA/RNA_pol_sf"/>
</dbReference>
<dbReference type="GO" id="GO:0006281">
    <property type="term" value="P:DNA repair"/>
    <property type="evidence" value="ECO:0007669"/>
    <property type="project" value="InterPro"/>
</dbReference>
<keyword evidence="3" id="KW-1185">Reference proteome</keyword>
<dbReference type="InterPro" id="IPR001126">
    <property type="entry name" value="UmuC"/>
</dbReference>
<dbReference type="Pfam" id="PF00817">
    <property type="entry name" value="IMS"/>
    <property type="match status" value="1"/>
</dbReference>
<evidence type="ECO:0000259" key="1">
    <source>
        <dbReference type="Pfam" id="PF00817"/>
    </source>
</evidence>
<proteinExistence type="predicted"/>
<name>A0A917PC56_9DEIO</name>
<reference evidence="2" key="1">
    <citation type="journal article" date="2014" name="Int. J. Syst. Evol. Microbiol.">
        <title>Complete genome sequence of Corynebacterium casei LMG S-19264T (=DSM 44701T), isolated from a smear-ripened cheese.</title>
        <authorList>
            <consortium name="US DOE Joint Genome Institute (JGI-PGF)"/>
            <person name="Walter F."/>
            <person name="Albersmeier A."/>
            <person name="Kalinowski J."/>
            <person name="Ruckert C."/>
        </authorList>
    </citation>
    <scope>NUCLEOTIDE SEQUENCE</scope>
    <source>
        <strain evidence="2">JCM 14371</strain>
    </source>
</reference>
<dbReference type="SUPFAM" id="SSF56672">
    <property type="entry name" value="DNA/RNA polymerases"/>
    <property type="match status" value="1"/>
</dbReference>
<dbReference type="Proteomes" id="UP000635726">
    <property type="component" value="Unassembled WGS sequence"/>
</dbReference>
<protein>
    <recommendedName>
        <fullName evidence="1">UmuC domain-containing protein</fullName>
    </recommendedName>
</protein>
<comment type="caution">
    <text evidence="2">The sequence shown here is derived from an EMBL/GenBank/DDBJ whole genome shotgun (WGS) entry which is preliminary data.</text>
</comment>
<reference evidence="2" key="2">
    <citation type="submission" date="2020-09" db="EMBL/GenBank/DDBJ databases">
        <authorList>
            <person name="Sun Q."/>
            <person name="Ohkuma M."/>
        </authorList>
    </citation>
    <scope>NUCLEOTIDE SEQUENCE</scope>
    <source>
        <strain evidence="2">JCM 14371</strain>
    </source>
</reference>
<sequence length="421" mass="44972">MSVRPVVCALLTPWPLHLLGQARPDVPLAVLGEDRRVLHANGAAVAGGVRAGMREQAAVSRCPDLHAEVVTAPVAAQAWTALLETLHARFSDHVEGRSPGVAFLHASPGAARELAVAFGARVGVAGSVEVAHLAALRAVPGEVRELQPDAERAYLPLALTAHLGVLGVTDAQVERLHFLGVRGLADLMAWSAAQRGAFLGAGTGRRVNRFLRGERCTRVARYMPDRTLHVTRALDEPLHEPHEAAALLGEAVPELWAALRGRTAASLSVHAVTPGGRLSGTRRLKWPLQEAGLRRAAERLLLDSGALALGVDAVTLECSGLQQPARQVGLWPDARELDAVQEVLERYPDALVRVEWRDPYALVADAQYVWVDWLTGAERPRPMRPCPVQAAPLAPAGAPEPALSPSSVVRAAVARSLARDR</sequence>
<dbReference type="RefSeq" id="WP_188961531.1">
    <property type="nucleotide sequence ID" value="NZ_BMOE01000003.1"/>
</dbReference>
<dbReference type="AlphaFoldDB" id="A0A917PC56"/>
<accession>A0A917PC56</accession>
<gene>
    <name evidence="2" type="ORF">GCM10008939_13750</name>
</gene>
<evidence type="ECO:0000313" key="3">
    <source>
        <dbReference type="Proteomes" id="UP000635726"/>
    </source>
</evidence>
<dbReference type="EMBL" id="BMOE01000003">
    <property type="protein sequence ID" value="GGJ70608.1"/>
    <property type="molecule type" value="Genomic_DNA"/>
</dbReference>
<organism evidence="2 3">
    <name type="scientific">Deinococcus aquiradiocola</name>
    <dbReference type="NCBI Taxonomy" id="393059"/>
    <lineage>
        <taxon>Bacteria</taxon>
        <taxon>Thermotogati</taxon>
        <taxon>Deinococcota</taxon>
        <taxon>Deinococci</taxon>
        <taxon>Deinococcales</taxon>
        <taxon>Deinococcaceae</taxon>
        <taxon>Deinococcus</taxon>
    </lineage>
</organism>